<dbReference type="PROSITE" id="PS50861">
    <property type="entry name" value="AA_TRNA_LIGASE_II_GLYAB"/>
    <property type="match status" value="1"/>
</dbReference>
<dbReference type="Proteomes" id="UP000263232">
    <property type="component" value="Chromosome"/>
</dbReference>
<evidence type="ECO:0000256" key="5">
    <source>
        <dbReference type="ARBA" id="ARBA00022917"/>
    </source>
</evidence>
<dbReference type="GO" id="GO:0005829">
    <property type="term" value="C:cytosol"/>
    <property type="evidence" value="ECO:0007669"/>
    <property type="project" value="TreeGrafter"/>
</dbReference>
<evidence type="ECO:0000256" key="7">
    <source>
        <dbReference type="ARBA" id="ARBA00047937"/>
    </source>
</evidence>
<dbReference type="InterPro" id="IPR006194">
    <property type="entry name" value="Gly-tRNA-synth_heterodimer"/>
</dbReference>
<keyword evidence="8" id="KW-0963">Cytoplasm</keyword>
<sequence>MADYLLEIGMEEIPARFVLSLRDQLAERVEAFLEENRLSYTSIDRFATPRRLAVRVNGLAEQQEAIQEHNRGPALHIAKDDQGAWTKAALGFARGQGIEVDDLLEEDVNGTMYVFADKYVEGLASEEVLKDIDQVIKAMTFPVSMRWHDYDVAYIRPVHWLISLYNSKVLPLSFVGVKAGNQTRGHRFIGKNVQLSHPSEYESALRNEQVIASFEKRQDTISQQVEAIAQENGWHVPQDSDLLEEVTAIVEWPTAFYGQFDENYLQVPSIILKTAMRDHQRYFYVEDTKGELLPYFISVRNGNEEHIENVIKGNLKVLKARLEDALFFYEEDLKLPLETYVAKLEHVNEHYKLGSLADKQVRVKALIEEQFLPHLTGALESEAGQAASQAAEIYKYDLMTLMVDEFSELQGTVGELYGEHYGLSKAIAQAIGSQYMPTQSGGSLPDTQAGALLAAADKLDTLMQYFQAGLIPTGSNDPYALRRQASGLVEIIWDQQWDFDLLAVIEKEMTESSERQQLIEFIQARIIQHLQQDGIAHDIIQGATSANHLNVLETIQVATNLQAKRKEAPEAYRQFVEAMSRVLNLGSQVEITGAMNPDLAETESETALIQAIQDLSQEGSIAEQLQQLHDLVPVISDYFENNMVNAEDATIRHNRQVTLANLSQWILNLVDARALISKF</sequence>
<evidence type="ECO:0000256" key="3">
    <source>
        <dbReference type="ARBA" id="ARBA00022741"/>
    </source>
</evidence>
<evidence type="ECO:0000256" key="4">
    <source>
        <dbReference type="ARBA" id="ARBA00022840"/>
    </source>
</evidence>
<keyword evidence="4 8" id="KW-0067">ATP-binding</keyword>
<dbReference type="Pfam" id="PF02092">
    <property type="entry name" value="tRNA_synt_2f"/>
    <property type="match status" value="1"/>
</dbReference>
<dbReference type="InterPro" id="IPR015944">
    <property type="entry name" value="Gly-tRNA-synth_bsu"/>
</dbReference>
<comment type="subunit">
    <text evidence="8">Tetramer of two alpha and two beta subunits.</text>
</comment>
<comment type="subcellular location">
    <subcellularLocation>
        <location evidence="8">Cytoplasm</location>
    </subcellularLocation>
</comment>
<evidence type="ECO:0000256" key="2">
    <source>
        <dbReference type="ARBA" id="ARBA00022598"/>
    </source>
</evidence>
<keyword evidence="10" id="KW-1185">Reference proteome</keyword>
<dbReference type="PRINTS" id="PR01045">
    <property type="entry name" value="TRNASYNTHGB"/>
</dbReference>
<evidence type="ECO:0000256" key="8">
    <source>
        <dbReference type="HAMAP-Rule" id="MF_00255"/>
    </source>
</evidence>
<dbReference type="GO" id="GO:0005524">
    <property type="term" value="F:ATP binding"/>
    <property type="evidence" value="ECO:0007669"/>
    <property type="project" value="UniProtKB-UniRule"/>
</dbReference>
<dbReference type="OrthoDB" id="9775440at2"/>
<reference evidence="9 10" key="1">
    <citation type="submission" date="2017-09" db="EMBL/GenBank/DDBJ databases">
        <title>Complete genome sequence of Oxytococcus suis strain ZY16052.</title>
        <authorList>
            <person name="Li F."/>
        </authorList>
    </citation>
    <scope>NUCLEOTIDE SEQUENCE [LARGE SCALE GENOMIC DNA]</scope>
    <source>
        <strain evidence="9 10">ZY16052</strain>
    </source>
</reference>
<dbReference type="PANTHER" id="PTHR30075">
    <property type="entry name" value="GLYCYL-TRNA SYNTHETASE"/>
    <property type="match status" value="1"/>
</dbReference>
<organism evidence="9 10">
    <name type="scientific">Suicoccus acidiformans</name>
    <dbReference type="NCBI Taxonomy" id="2036206"/>
    <lineage>
        <taxon>Bacteria</taxon>
        <taxon>Bacillati</taxon>
        <taxon>Bacillota</taxon>
        <taxon>Bacilli</taxon>
        <taxon>Lactobacillales</taxon>
        <taxon>Aerococcaceae</taxon>
        <taxon>Suicoccus</taxon>
    </lineage>
</organism>
<keyword evidence="2 8" id="KW-0436">Ligase</keyword>
<dbReference type="GO" id="GO:0004820">
    <property type="term" value="F:glycine-tRNA ligase activity"/>
    <property type="evidence" value="ECO:0007669"/>
    <property type="project" value="UniProtKB-UniRule"/>
</dbReference>
<evidence type="ECO:0000256" key="1">
    <source>
        <dbReference type="ARBA" id="ARBA00008226"/>
    </source>
</evidence>
<dbReference type="EMBL" id="CP023434">
    <property type="protein sequence ID" value="AXY25916.1"/>
    <property type="molecule type" value="Genomic_DNA"/>
</dbReference>
<comment type="catalytic activity">
    <reaction evidence="7 8">
        <text>tRNA(Gly) + glycine + ATP = glycyl-tRNA(Gly) + AMP + diphosphate</text>
        <dbReference type="Rhea" id="RHEA:16013"/>
        <dbReference type="Rhea" id="RHEA-COMP:9664"/>
        <dbReference type="Rhea" id="RHEA-COMP:9683"/>
        <dbReference type="ChEBI" id="CHEBI:30616"/>
        <dbReference type="ChEBI" id="CHEBI:33019"/>
        <dbReference type="ChEBI" id="CHEBI:57305"/>
        <dbReference type="ChEBI" id="CHEBI:78442"/>
        <dbReference type="ChEBI" id="CHEBI:78522"/>
        <dbReference type="ChEBI" id="CHEBI:456215"/>
        <dbReference type="EC" id="6.1.1.14"/>
    </reaction>
</comment>
<evidence type="ECO:0000256" key="6">
    <source>
        <dbReference type="ARBA" id="ARBA00023146"/>
    </source>
</evidence>
<protein>
    <recommendedName>
        <fullName evidence="8">Glycine--tRNA ligase beta subunit</fullName>
        <ecNumber evidence="8">6.1.1.14</ecNumber>
    </recommendedName>
    <alternativeName>
        <fullName evidence="8">Glycyl-tRNA synthetase beta subunit</fullName>
        <shortName evidence="8">GlyRS</shortName>
    </alternativeName>
</protein>
<dbReference type="HAMAP" id="MF_00255">
    <property type="entry name" value="Gly_tRNA_synth_beta"/>
    <property type="match status" value="1"/>
</dbReference>
<proteinExistence type="inferred from homology"/>
<evidence type="ECO:0000313" key="9">
    <source>
        <dbReference type="EMBL" id="AXY25916.1"/>
    </source>
</evidence>
<keyword evidence="3 8" id="KW-0547">Nucleotide-binding</keyword>
<comment type="similarity">
    <text evidence="1 8">Belongs to the class-II aminoacyl-tRNA synthetase family.</text>
</comment>
<evidence type="ECO:0000313" key="10">
    <source>
        <dbReference type="Proteomes" id="UP000263232"/>
    </source>
</evidence>
<keyword evidence="6 8" id="KW-0030">Aminoacyl-tRNA synthetase</keyword>
<name>A0A347WLF9_9LACT</name>
<dbReference type="SUPFAM" id="SSF109604">
    <property type="entry name" value="HD-domain/PDEase-like"/>
    <property type="match status" value="1"/>
</dbReference>
<dbReference type="NCBIfam" id="TIGR00211">
    <property type="entry name" value="glyS"/>
    <property type="match status" value="1"/>
</dbReference>
<keyword evidence="5 8" id="KW-0648">Protein biosynthesis</keyword>
<dbReference type="KEGG" id="abae:CL176_07845"/>
<dbReference type="PANTHER" id="PTHR30075:SF2">
    <property type="entry name" value="GLYCINE--TRNA LIGASE, CHLOROPLASTIC_MITOCHONDRIAL 2"/>
    <property type="match status" value="1"/>
</dbReference>
<accession>A0A347WLF9</accession>
<gene>
    <name evidence="8" type="primary">glyS</name>
    <name evidence="9" type="ORF">CL176_07845</name>
</gene>
<dbReference type="RefSeq" id="WP_118990816.1">
    <property type="nucleotide sequence ID" value="NZ_CP023434.1"/>
</dbReference>
<dbReference type="EC" id="6.1.1.14" evidence="8"/>
<dbReference type="GO" id="GO:0006426">
    <property type="term" value="P:glycyl-tRNA aminoacylation"/>
    <property type="evidence" value="ECO:0007669"/>
    <property type="project" value="UniProtKB-UniRule"/>
</dbReference>
<dbReference type="AlphaFoldDB" id="A0A347WLF9"/>